<dbReference type="PROSITE" id="PS50994">
    <property type="entry name" value="INTEGRASE"/>
    <property type="match status" value="1"/>
</dbReference>
<dbReference type="Gene3D" id="3.30.420.10">
    <property type="entry name" value="Ribonuclease H-like superfamily/Ribonuclease H"/>
    <property type="match status" value="1"/>
</dbReference>
<dbReference type="GO" id="GO:0005829">
    <property type="term" value="C:cytosol"/>
    <property type="evidence" value="ECO:0007669"/>
    <property type="project" value="TreeGrafter"/>
</dbReference>
<dbReference type="OrthoDB" id="9776104at2"/>
<dbReference type="Proteomes" id="UP000199481">
    <property type="component" value="Unassembled WGS sequence"/>
</dbReference>
<dbReference type="InterPro" id="IPR036397">
    <property type="entry name" value="RNaseH_sf"/>
</dbReference>
<name>A0A1H0XIB6_9LACT</name>
<dbReference type="InterPro" id="IPR051917">
    <property type="entry name" value="Transposase-Integrase"/>
</dbReference>
<dbReference type="GO" id="GO:0004803">
    <property type="term" value="F:transposase activity"/>
    <property type="evidence" value="ECO:0007669"/>
    <property type="project" value="TreeGrafter"/>
</dbReference>
<dbReference type="GO" id="GO:0003676">
    <property type="term" value="F:nucleic acid binding"/>
    <property type="evidence" value="ECO:0007669"/>
    <property type="project" value="InterPro"/>
</dbReference>
<dbReference type="Gene3D" id="1.10.10.60">
    <property type="entry name" value="Homeodomain-like"/>
    <property type="match status" value="1"/>
</dbReference>
<dbReference type="InterPro" id="IPR025246">
    <property type="entry name" value="IS30-like_HTH"/>
</dbReference>
<dbReference type="GO" id="GO:0015074">
    <property type="term" value="P:DNA integration"/>
    <property type="evidence" value="ECO:0007669"/>
    <property type="project" value="InterPro"/>
</dbReference>
<evidence type="ECO:0000256" key="1">
    <source>
        <dbReference type="ARBA" id="ARBA00023172"/>
    </source>
</evidence>
<feature type="domain" description="Integrase catalytic" evidence="2">
    <location>
        <begin position="150"/>
        <end position="310"/>
    </location>
</feature>
<sequence length="319" mass="36952">MTYTHLTTEELVMIEAYFHQKISVLKIATYIGRSRQTIYNVVTFLRKGYTALDYFKQYKENKKRCGRHPITLPNDQQEYIQKMVAQGWTPDVIIGRAESFIACSSRTLYRQFKQGLFDQTTLPMKGKRKPNGHKEKRGKQAFKRNISERLTDYPQFEDEFGHLEGDTIVGIHHKSAVITLVERISKAIITLKPNGRKAQDVEEAINNWFQCIPRNLFKSITFDCGKEFSNWKTISNLNDVAIYFADPGTPSQRALNEHSNGLLRKDGLPKEMDFNQVDQSFVSAVASVRNQIPRKSLQYLTPLEVFLNYINEWELSNLI</sequence>
<accession>A0A1H0XIB6</accession>
<evidence type="ECO:0000313" key="4">
    <source>
        <dbReference type="Proteomes" id="UP000199481"/>
    </source>
</evidence>
<dbReference type="AlphaFoldDB" id="A0A1H0XIB6"/>
<organism evidence="3 4">
    <name type="scientific">Carnobacterium viridans</name>
    <dbReference type="NCBI Taxonomy" id="174587"/>
    <lineage>
        <taxon>Bacteria</taxon>
        <taxon>Bacillati</taxon>
        <taxon>Bacillota</taxon>
        <taxon>Bacilli</taxon>
        <taxon>Lactobacillales</taxon>
        <taxon>Carnobacteriaceae</taxon>
        <taxon>Carnobacterium</taxon>
    </lineage>
</organism>
<protein>
    <submittedName>
        <fullName evidence="3">Transposase and inactivated derivatives, IS30 family</fullName>
    </submittedName>
</protein>
<dbReference type="RefSeq" id="WP_089974460.1">
    <property type="nucleotide sequence ID" value="NZ_CP084918.1"/>
</dbReference>
<dbReference type="SUPFAM" id="SSF53098">
    <property type="entry name" value="Ribonuclease H-like"/>
    <property type="match status" value="1"/>
</dbReference>
<gene>
    <name evidence="3" type="ORF">SAMN04487752_0179</name>
</gene>
<dbReference type="InterPro" id="IPR053392">
    <property type="entry name" value="Transposase_IS30-like"/>
</dbReference>
<proteinExistence type="predicted"/>
<reference evidence="4" key="1">
    <citation type="submission" date="2016-10" db="EMBL/GenBank/DDBJ databases">
        <authorList>
            <person name="Varghese N."/>
            <person name="Submissions S."/>
        </authorList>
    </citation>
    <scope>NUCLEOTIDE SEQUENCE [LARGE SCALE GENOMIC DNA]</scope>
    <source>
        <strain evidence="4">MPL-11</strain>
    </source>
</reference>
<dbReference type="PANTHER" id="PTHR10948:SF23">
    <property type="entry name" value="TRANSPOSASE INSI FOR INSERTION SEQUENCE ELEMENT IS30A-RELATED"/>
    <property type="match status" value="1"/>
</dbReference>
<dbReference type="GO" id="GO:0006310">
    <property type="term" value="P:DNA recombination"/>
    <property type="evidence" value="ECO:0007669"/>
    <property type="project" value="UniProtKB-KW"/>
</dbReference>
<dbReference type="NCBIfam" id="NF033563">
    <property type="entry name" value="transpos_IS30"/>
    <property type="match status" value="1"/>
</dbReference>
<dbReference type="InterPro" id="IPR001584">
    <property type="entry name" value="Integrase_cat-core"/>
</dbReference>
<dbReference type="InterPro" id="IPR012337">
    <property type="entry name" value="RNaseH-like_sf"/>
</dbReference>
<evidence type="ECO:0000313" key="3">
    <source>
        <dbReference type="EMBL" id="SDQ02658.1"/>
    </source>
</evidence>
<keyword evidence="4" id="KW-1185">Reference proteome</keyword>
<dbReference type="EMBL" id="FNJW01000003">
    <property type="protein sequence ID" value="SDQ02658.1"/>
    <property type="molecule type" value="Genomic_DNA"/>
</dbReference>
<evidence type="ECO:0000259" key="2">
    <source>
        <dbReference type="PROSITE" id="PS50994"/>
    </source>
</evidence>
<dbReference type="PANTHER" id="PTHR10948">
    <property type="entry name" value="TRANSPOSASE"/>
    <property type="match status" value="1"/>
</dbReference>
<keyword evidence="1" id="KW-0233">DNA recombination</keyword>
<dbReference type="Pfam" id="PF13936">
    <property type="entry name" value="HTH_38"/>
    <property type="match status" value="1"/>
</dbReference>
<dbReference type="GO" id="GO:0032196">
    <property type="term" value="P:transposition"/>
    <property type="evidence" value="ECO:0007669"/>
    <property type="project" value="TreeGrafter"/>
</dbReference>